<keyword evidence="7 12" id="KW-0560">Oxidoreductase</keyword>
<evidence type="ECO:0000256" key="8">
    <source>
        <dbReference type="ARBA" id="ARBA00023004"/>
    </source>
</evidence>
<dbReference type="PANTHER" id="PTHR20883:SF48">
    <property type="entry name" value="ECTOINE DIOXYGENASE"/>
    <property type="match status" value="1"/>
</dbReference>
<evidence type="ECO:0000313" key="12">
    <source>
        <dbReference type="EMBL" id="ENO13638.2"/>
    </source>
</evidence>
<dbReference type="Pfam" id="PF05721">
    <property type="entry name" value="PhyH"/>
    <property type="match status" value="1"/>
</dbReference>
<organism evidence="12 13">
    <name type="scientific">Marinobacter nanhaiticus D15-8W</name>
    <dbReference type="NCBI Taxonomy" id="626887"/>
    <lineage>
        <taxon>Bacteria</taxon>
        <taxon>Pseudomonadati</taxon>
        <taxon>Pseudomonadota</taxon>
        <taxon>Gammaproteobacteria</taxon>
        <taxon>Pseudomonadales</taxon>
        <taxon>Marinobacteraceae</taxon>
        <taxon>Marinobacter</taxon>
    </lineage>
</organism>
<dbReference type="EC" id="1.14.11.55" evidence="10"/>
<evidence type="ECO:0000313" key="13">
    <source>
        <dbReference type="Proteomes" id="UP000013165"/>
    </source>
</evidence>
<dbReference type="Proteomes" id="UP000013165">
    <property type="component" value="Unassembled WGS sequence"/>
</dbReference>
<comment type="function">
    <text evidence="2">Involved in the biosynthesis of 5-hydroxyectoine, called compatible solute, which helps organisms to survive extreme osmotic stress by acting as a highly soluble organic osmolyte. Catalyzes the 2-oxoglutarate-dependent selective hydroxylation of L-ectoine to yield (4S,5S)-5-hydroxyectoine.</text>
</comment>
<evidence type="ECO:0000256" key="1">
    <source>
        <dbReference type="ARBA" id="ARBA00001954"/>
    </source>
</evidence>
<reference evidence="12 13" key="1">
    <citation type="journal article" date="2013" name="Genome Announc.">
        <title>Genome Sequence of the Polycyclic Aromatic Hydrocarbon-Degrading Bacterium Strain Marinobacter nanhaiticus D15-8WT.</title>
        <authorList>
            <person name="Cui Z."/>
            <person name="Gao W."/>
            <person name="Li Q."/>
            <person name="Xu G."/>
            <person name="Zheng L."/>
        </authorList>
    </citation>
    <scope>NUCLEOTIDE SEQUENCE [LARGE SCALE GENOMIC DNA]</scope>
    <source>
        <strain evidence="12 13">D15-8W</strain>
    </source>
</reference>
<dbReference type="HOGENOM" id="CLU_048953_5_0_6"/>
<protein>
    <recommendedName>
        <fullName evidence="10">Ectoine hydroxylase</fullName>
        <ecNumber evidence="10">1.14.11.55</ecNumber>
    </recommendedName>
</protein>
<accession>N6WXY4</accession>
<dbReference type="EMBL" id="APLQ01000014">
    <property type="protein sequence ID" value="ENO13638.2"/>
    <property type="molecule type" value="Genomic_DNA"/>
</dbReference>
<feature type="region of interest" description="Disordered" evidence="11">
    <location>
        <begin position="294"/>
        <end position="321"/>
    </location>
</feature>
<evidence type="ECO:0000256" key="11">
    <source>
        <dbReference type="SAM" id="MobiDB-lite"/>
    </source>
</evidence>
<keyword evidence="13" id="KW-1185">Reference proteome</keyword>
<comment type="similarity">
    <text evidence="3">Belongs to the PhyH family. EctD subfamily.</text>
</comment>
<evidence type="ECO:0000256" key="3">
    <source>
        <dbReference type="ARBA" id="ARBA00007851"/>
    </source>
</evidence>
<keyword evidence="8" id="KW-0408">Iron</keyword>
<gene>
    <name evidence="12" type="primary">thpD</name>
    <name evidence="12" type="ORF">J057_19620</name>
</gene>
<comment type="catalytic activity">
    <reaction evidence="9">
        <text>L-ectoine + 2-oxoglutarate + O2 = 5-hydroxyectoine + succinate + CO2</text>
        <dbReference type="Rhea" id="RHEA:45740"/>
        <dbReference type="ChEBI" id="CHEBI:15379"/>
        <dbReference type="ChEBI" id="CHEBI:16526"/>
        <dbReference type="ChEBI" id="CHEBI:16810"/>
        <dbReference type="ChEBI" id="CHEBI:30031"/>
        <dbReference type="ChEBI" id="CHEBI:58515"/>
        <dbReference type="ChEBI" id="CHEBI:85413"/>
        <dbReference type="EC" id="1.14.11.55"/>
    </reaction>
</comment>
<sequence length="321" mass="36898">MTHETNPYPSRLKEDQGIDPFVRLDPVVHSRNQWRWDGPLDEMSLSRYERDGFLWFEGFFSQERMQPFFDELKEMAEDKKLMESQQIIKDPESGEIRSVFAMHEISDHFNRLTRDPRILGMVRQLLGSEVYIHQSRINDKFGFQGSGFDWHSDFETWHSEDGMPRMRAVSASLMLTDNNEFNGPLMLIPGSHHYFVPCIGETPDMNWTDSLKAQRLGVPDQDSLAMLAERGGIQAPKGPAGSLLLFECNTLHASNKNMSPWPRSNLFFVYNSVENQLEEPYAAPNPRPEFLGARENTDPLTMHDDFPELAGQGVSPLKFRG</sequence>
<dbReference type="RefSeq" id="WP_051079797.1">
    <property type="nucleotide sequence ID" value="NZ_AP028878.1"/>
</dbReference>
<dbReference type="InterPro" id="IPR012774">
    <property type="entry name" value="EctD"/>
</dbReference>
<evidence type="ECO:0000256" key="10">
    <source>
        <dbReference type="NCBIfam" id="TIGR02408"/>
    </source>
</evidence>
<evidence type="ECO:0000256" key="4">
    <source>
        <dbReference type="ARBA" id="ARBA00011738"/>
    </source>
</evidence>
<comment type="caution">
    <text evidence="12">The sequence shown here is derived from an EMBL/GenBank/DDBJ whole genome shotgun (WGS) entry which is preliminary data.</text>
</comment>
<dbReference type="OrthoDB" id="9791262at2"/>
<comment type="cofactor">
    <cofactor evidence="1">
        <name>Fe(2+)</name>
        <dbReference type="ChEBI" id="CHEBI:29033"/>
    </cofactor>
</comment>
<dbReference type="Gene3D" id="2.60.120.620">
    <property type="entry name" value="q2cbj1_9rhob like domain"/>
    <property type="match status" value="1"/>
</dbReference>
<dbReference type="GO" id="GO:0016706">
    <property type="term" value="F:2-oxoglutarate-dependent dioxygenase activity"/>
    <property type="evidence" value="ECO:0007669"/>
    <property type="project" value="InterPro"/>
</dbReference>
<keyword evidence="5" id="KW-0479">Metal-binding</keyword>
<dbReference type="STRING" id="626887.J057_19620"/>
<dbReference type="PANTHER" id="PTHR20883">
    <property type="entry name" value="PHYTANOYL-COA DIOXYGENASE DOMAIN CONTAINING 1"/>
    <property type="match status" value="1"/>
</dbReference>
<dbReference type="InterPro" id="IPR008775">
    <property type="entry name" value="Phytyl_CoA_dOase-like"/>
</dbReference>
<evidence type="ECO:0000256" key="9">
    <source>
        <dbReference type="ARBA" id="ARBA00049228"/>
    </source>
</evidence>
<dbReference type="NCBIfam" id="TIGR02408">
    <property type="entry name" value="ectoine_ThpD"/>
    <property type="match status" value="1"/>
</dbReference>
<dbReference type="GO" id="GO:0005506">
    <property type="term" value="F:iron ion binding"/>
    <property type="evidence" value="ECO:0007669"/>
    <property type="project" value="UniProtKB-ARBA"/>
</dbReference>
<proteinExistence type="inferred from homology"/>
<evidence type="ECO:0000256" key="5">
    <source>
        <dbReference type="ARBA" id="ARBA00022723"/>
    </source>
</evidence>
<comment type="subunit">
    <text evidence="4">Homodimer.</text>
</comment>
<dbReference type="AlphaFoldDB" id="N6WXY4"/>
<dbReference type="PATRIC" id="fig|626887.3.peg.3921"/>
<name>N6WXY4_9GAMM</name>
<evidence type="ECO:0000256" key="7">
    <source>
        <dbReference type="ARBA" id="ARBA00023002"/>
    </source>
</evidence>
<evidence type="ECO:0000256" key="6">
    <source>
        <dbReference type="ARBA" id="ARBA00022964"/>
    </source>
</evidence>
<dbReference type="eggNOG" id="COG5285">
    <property type="taxonomic scope" value="Bacteria"/>
</dbReference>
<dbReference type="SUPFAM" id="SSF51197">
    <property type="entry name" value="Clavaminate synthase-like"/>
    <property type="match status" value="1"/>
</dbReference>
<feature type="compositionally biased region" description="Basic and acidic residues" evidence="11">
    <location>
        <begin position="295"/>
        <end position="306"/>
    </location>
</feature>
<evidence type="ECO:0000256" key="2">
    <source>
        <dbReference type="ARBA" id="ARBA00004063"/>
    </source>
</evidence>
<keyword evidence="6" id="KW-0223">Dioxygenase</keyword>